<dbReference type="CDD" id="cd07037">
    <property type="entry name" value="TPP_PYR_MenD"/>
    <property type="match status" value="1"/>
</dbReference>
<dbReference type="GO" id="GO:0009234">
    <property type="term" value="P:menaquinone biosynthetic process"/>
    <property type="evidence" value="ECO:0007669"/>
    <property type="project" value="UniProtKB-UniRule"/>
</dbReference>
<keyword evidence="5 6" id="KW-0464">Manganese</keyword>
<keyword evidence="10" id="KW-1185">Reference proteome</keyword>
<dbReference type="SUPFAM" id="SSF52518">
    <property type="entry name" value="Thiamin diphosphate-binding fold (THDP-binding)"/>
    <property type="match status" value="2"/>
</dbReference>
<dbReference type="AlphaFoldDB" id="E7RR93"/>
<proteinExistence type="inferred from homology"/>
<dbReference type="NCBIfam" id="TIGR00173">
    <property type="entry name" value="menD"/>
    <property type="match status" value="1"/>
</dbReference>
<evidence type="ECO:0000259" key="8">
    <source>
        <dbReference type="Pfam" id="PF02776"/>
    </source>
</evidence>
<feature type="domain" description="Thiamine pyrophosphate enzyme TPP-binding" evidence="7">
    <location>
        <begin position="414"/>
        <end position="544"/>
    </location>
</feature>
<keyword evidence="4 6" id="KW-0786">Thiamine pyrophosphate</keyword>
<evidence type="ECO:0000256" key="3">
    <source>
        <dbReference type="ARBA" id="ARBA00022842"/>
    </source>
</evidence>
<evidence type="ECO:0000313" key="9">
    <source>
        <dbReference type="EMBL" id="EFZ36781.1"/>
    </source>
</evidence>
<evidence type="ECO:0000256" key="2">
    <source>
        <dbReference type="ARBA" id="ARBA00022723"/>
    </source>
</evidence>
<accession>E7RR93</accession>
<dbReference type="EMBL" id="AEPE02000005">
    <property type="protein sequence ID" value="EFZ36781.1"/>
    <property type="molecule type" value="Genomic_DNA"/>
</dbReference>
<comment type="subunit">
    <text evidence="6">Homodimer.</text>
</comment>
<dbReference type="STRING" id="28134.SAMN05444288_1338"/>
<keyword evidence="3 6" id="KW-0460">Magnesium</keyword>
<dbReference type="GO" id="GO:0000287">
    <property type="term" value="F:magnesium ion binding"/>
    <property type="evidence" value="ECO:0007669"/>
    <property type="project" value="UniProtKB-UniRule"/>
</dbReference>
<gene>
    <name evidence="6 9" type="primary">menD</name>
    <name evidence="9" type="ORF">HMPREF0663_11694</name>
</gene>
<dbReference type="PIRSF" id="PIRSF004983">
    <property type="entry name" value="MenD"/>
    <property type="match status" value="1"/>
</dbReference>
<evidence type="ECO:0000259" key="7">
    <source>
        <dbReference type="Pfam" id="PF02775"/>
    </source>
</evidence>
<evidence type="ECO:0000256" key="5">
    <source>
        <dbReference type="ARBA" id="ARBA00023211"/>
    </source>
</evidence>
<dbReference type="Gene3D" id="3.40.50.1220">
    <property type="entry name" value="TPP-binding domain"/>
    <property type="match status" value="1"/>
</dbReference>
<dbReference type="InterPro" id="IPR012001">
    <property type="entry name" value="Thiamin_PyroP_enz_TPP-bd_dom"/>
</dbReference>
<dbReference type="InterPro" id="IPR011766">
    <property type="entry name" value="TPP_enzyme_TPP-bd"/>
</dbReference>
<comment type="pathway">
    <text evidence="6">Quinol/quinone metabolism; menaquinone biosynthesis.</text>
</comment>
<comment type="similarity">
    <text evidence="6">Belongs to the TPP enzyme family. MenD subfamily.</text>
</comment>
<dbReference type="RefSeq" id="WP_004369859.1">
    <property type="nucleotide sequence ID" value="NZ_GL833119.1"/>
</dbReference>
<dbReference type="UniPathway" id="UPA01057">
    <property type="reaction ID" value="UER00164"/>
</dbReference>
<dbReference type="Gene3D" id="3.40.50.970">
    <property type="match status" value="2"/>
</dbReference>
<evidence type="ECO:0000313" key="10">
    <source>
        <dbReference type="Proteomes" id="UP000005580"/>
    </source>
</evidence>
<dbReference type="GO" id="GO:0030145">
    <property type="term" value="F:manganese ion binding"/>
    <property type="evidence" value="ECO:0007669"/>
    <property type="project" value="UniProtKB-UniRule"/>
</dbReference>
<dbReference type="UniPathway" id="UPA00079"/>
<comment type="caution">
    <text evidence="9">The sequence shown here is derived from an EMBL/GenBank/DDBJ whole genome shotgun (WGS) entry which is preliminary data.</text>
</comment>
<comment type="pathway">
    <text evidence="6">Quinol/quinone metabolism; 1,4-dihydroxy-2-naphthoate biosynthesis; 1,4-dihydroxy-2-naphthoate from chorismate: step 2/7.</text>
</comment>
<protein>
    <recommendedName>
        <fullName evidence="6">2-succinyl-5-enolpyruvyl-6-hydroxy-3-cyclohexene-1-carboxylate synthase</fullName>
        <shortName evidence="6">SEPHCHC synthase</shortName>
        <ecNumber evidence="6">2.2.1.9</ecNumber>
    </recommendedName>
    <alternativeName>
        <fullName evidence="6">Menaquinone biosynthesis protein MenD</fullName>
    </alternativeName>
</protein>
<dbReference type="PROSITE" id="PS51257">
    <property type="entry name" value="PROKAR_LIPOPROTEIN"/>
    <property type="match status" value="1"/>
</dbReference>
<dbReference type="GO" id="GO:0030976">
    <property type="term" value="F:thiamine pyrophosphate binding"/>
    <property type="evidence" value="ECO:0007669"/>
    <property type="project" value="UniProtKB-UniRule"/>
</dbReference>
<evidence type="ECO:0000256" key="4">
    <source>
        <dbReference type="ARBA" id="ARBA00023052"/>
    </source>
</evidence>
<dbReference type="InterPro" id="IPR029061">
    <property type="entry name" value="THDP-binding"/>
</dbReference>
<keyword evidence="2 6" id="KW-0479">Metal-binding</keyword>
<name>E7RR93_9BACT</name>
<dbReference type="InterPro" id="IPR004433">
    <property type="entry name" value="MenaQ_synth_MenD"/>
</dbReference>
<comment type="cofactor">
    <cofactor evidence="6">
        <name>thiamine diphosphate</name>
        <dbReference type="ChEBI" id="CHEBI:58937"/>
    </cofactor>
    <text evidence="6">Binds 1 thiamine pyrophosphate per subunit.</text>
</comment>
<organism evidence="9 10">
    <name type="scientific">Hoylesella oralis ATCC 33269</name>
    <dbReference type="NCBI Taxonomy" id="873533"/>
    <lineage>
        <taxon>Bacteria</taxon>
        <taxon>Pseudomonadati</taxon>
        <taxon>Bacteroidota</taxon>
        <taxon>Bacteroidia</taxon>
        <taxon>Bacteroidales</taxon>
        <taxon>Prevotellaceae</taxon>
        <taxon>Hoylesella</taxon>
    </lineage>
</organism>
<dbReference type="HAMAP" id="MF_01659">
    <property type="entry name" value="MenD"/>
    <property type="match status" value="1"/>
</dbReference>
<evidence type="ECO:0000256" key="6">
    <source>
        <dbReference type="HAMAP-Rule" id="MF_01659"/>
    </source>
</evidence>
<keyword evidence="1 6" id="KW-0808">Transferase</keyword>
<evidence type="ECO:0000256" key="1">
    <source>
        <dbReference type="ARBA" id="ARBA00022679"/>
    </source>
</evidence>
<dbReference type="Proteomes" id="UP000005580">
    <property type="component" value="Unassembled WGS sequence"/>
</dbReference>
<comment type="function">
    <text evidence="6">Catalyzes the thiamine diphosphate-dependent decarboxylation of 2-oxoglutarate and the subsequent addition of the resulting succinic semialdehyde-thiamine pyrophosphate anion to isochorismate to yield 2-succinyl-5-enolpyruvyl-6-hydroxy-3-cyclohexene-1-carboxylate (SEPHCHC).</text>
</comment>
<dbReference type="Pfam" id="PF02776">
    <property type="entry name" value="TPP_enzyme_N"/>
    <property type="match status" value="1"/>
</dbReference>
<dbReference type="eggNOG" id="COG1165">
    <property type="taxonomic scope" value="Bacteria"/>
</dbReference>
<dbReference type="HOGENOM" id="CLU_006051_3_0_10"/>
<comment type="cofactor">
    <cofactor evidence="6">
        <name>Mg(2+)</name>
        <dbReference type="ChEBI" id="CHEBI:18420"/>
    </cofactor>
    <cofactor evidence="6">
        <name>Mn(2+)</name>
        <dbReference type="ChEBI" id="CHEBI:29035"/>
    </cofactor>
</comment>
<sequence length="548" mass="60208">MYSNKENVNILTALLACHGVRTAVVCPGSRNAPIVHNLNECPLITCYAVTDERSAGFYALGMAQVLAMPVAVCVTSGTALLNLSPAVAEAYYQHLPLIVISADRPETWIGQLDGQTMPQRDAFGRFVCKAVSLPEPQNNDDRWLCNRLVNEALLASMHRGGGPVHINVPIGKPLFEFTTSELPRQRVIKRIESVADTGAMGDVVRAFSHALRPMIVIGQQDRAAADACEELLVELQSLLPVLYECLGMPSSSLLDLHIEGALDLIKGNEEPYLPDFVLYMGDALISNRLKSFLRKGRGLEVWAVSPDGDIHDSFMAQTGVIEGKSWEVLSVIRTALQSDKSICPHQEQRVFLERWKTVLDKAYLHAHNTASPFSERGALECFFDELYLHTSIDYELQAGNSMAVRLVNEFAEEHVCCNRGVNGIEGSLSTAAGMSVVSGRIVFCVIGDLSFFYDQNALWNGNLRGNLRVLLLNNGRGGIFDRLPHLDESAAKEPYVVGAHHTSAQGICMQNNVTYLRAGSYKEMDEALKTFMQPTADRPIVLEISFGG</sequence>
<reference evidence="9" key="1">
    <citation type="submission" date="2011-01" db="EMBL/GenBank/DDBJ databases">
        <authorList>
            <person name="Muzny D."/>
            <person name="Qin X."/>
            <person name="Buhay C."/>
            <person name="Dugan-Rocha S."/>
            <person name="Ding Y."/>
            <person name="Chen G."/>
            <person name="Hawes A."/>
            <person name="Holder M."/>
            <person name="Jhangiani S."/>
            <person name="Johnson A."/>
            <person name="Khan Z."/>
            <person name="Li Z."/>
            <person name="Liu W."/>
            <person name="Liu X."/>
            <person name="Perez L."/>
            <person name="Shen H."/>
            <person name="Wang Q."/>
            <person name="Watt J."/>
            <person name="Xi L."/>
            <person name="Xin Y."/>
            <person name="Zhou J."/>
            <person name="Deng J."/>
            <person name="Jiang H."/>
            <person name="Liu Y."/>
            <person name="Qu J."/>
            <person name="Song X.-Z."/>
            <person name="Zhang L."/>
            <person name="Villasana D."/>
            <person name="Johnson A."/>
            <person name="Liu J."/>
            <person name="Liyanage D."/>
            <person name="Lorensuhewa L."/>
            <person name="Robinson T."/>
            <person name="Song A."/>
            <person name="Song B.-B."/>
            <person name="Dinh H."/>
            <person name="Thornton R."/>
            <person name="Coyle M."/>
            <person name="Francisco L."/>
            <person name="Jackson L."/>
            <person name="Javaid M."/>
            <person name="Korchina V."/>
            <person name="Kovar C."/>
            <person name="Mata R."/>
            <person name="Mathew T."/>
            <person name="Ngo R."/>
            <person name="Nguyen L."/>
            <person name="Nguyen N."/>
            <person name="Okwuonu G."/>
            <person name="Ongeri F."/>
            <person name="Pham C."/>
            <person name="Simmons D."/>
            <person name="Wilczek-Boney K."/>
            <person name="Hale W."/>
            <person name="Jakkamsetti A."/>
            <person name="Pham P."/>
            <person name="Ruth R."/>
            <person name="San Lucas F."/>
            <person name="Warren J."/>
            <person name="Zhang J."/>
            <person name="Zhao Z."/>
            <person name="Zhou C."/>
            <person name="Zhu D."/>
            <person name="Lee S."/>
            <person name="Bess C."/>
            <person name="Blankenburg K."/>
            <person name="Forbes L."/>
            <person name="Fu Q."/>
            <person name="Gubbala S."/>
            <person name="Hirani K."/>
            <person name="Jayaseelan J.C."/>
            <person name="Lara F."/>
            <person name="Munidasa M."/>
            <person name="Palculict T."/>
            <person name="Patil S."/>
            <person name="Pu L.-L."/>
            <person name="Saada N."/>
            <person name="Tang L."/>
            <person name="Weissenberger G."/>
            <person name="Zhu Y."/>
            <person name="Hemphill L."/>
            <person name="Shang Y."/>
            <person name="Youmans B."/>
            <person name="Ayvaz T."/>
            <person name="Ross M."/>
            <person name="Santibanez J."/>
            <person name="Aqrawi P."/>
            <person name="Gross S."/>
            <person name="Joshi V."/>
            <person name="Fowler G."/>
            <person name="Nazareth L."/>
            <person name="Reid J."/>
            <person name="Worley K."/>
            <person name="Petrosino J."/>
            <person name="Highlander S."/>
            <person name="Gibbs R."/>
        </authorList>
    </citation>
    <scope>NUCLEOTIDE SEQUENCE [LARGE SCALE GENOMIC DNA]</scope>
    <source>
        <strain evidence="9">ATCC 33269</strain>
    </source>
</reference>
<dbReference type="Pfam" id="PF02775">
    <property type="entry name" value="TPP_enzyme_C"/>
    <property type="match status" value="1"/>
</dbReference>
<comment type="catalytic activity">
    <reaction evidence="6">
        <text>isochorismate + 2-oxoglutarate + H(+) = 5-enolpyruvoyl-6-hydroxy-2-succinyl-cyclohex-3-ene-1-carboxylate + CO2</text>
        <dbReference type="Rhea" id="RHEA:25593"/>
        <dbReference type="ChEBI" id="CHEBI:15378"/>
        <dbReference type="ChEBI" id="CHEBI:16526"/>
        <dbReference type="ChEBI" id="CHEBI:16810"/>
        <dbReference type="ChEBI" id="CHEBI:29780"/>
        <dbReference type="ChEBI" id="CHEBI:58818"/>
        <dbReference type="EC" id="2.2.1.9"/>
    </reaction>
</comment>
<dbReference type="EC" id="2.2.1.9" evidence="6"/>
<dbReference type="GO" id="GO:0070204">
    <property type="term" value="F:2-succinyl-5-enolpyruvyl-6-hydroxy-3-cyclohexene-1-carboxylic-acid synthase activity"/>
    <property type="evidence" value="ECO:0007669"/>
    <property type="project" value="UniProtKB-UniRule"/>
</dbReference>
<dbReference type="PANTHER" id="PTHR42916">
    <property type="entry name" value="2-SUCCINYL-5-ENOLPYRUVYL-6-HYDROXY-3-CYCLOHEXENE-1-CARBOXYLATE SYNTHASE"/>
    <property type="match status" value="1"/>
</dbReference>
<keyword evidence="6" id="KW-0474">Menaquinone biosynthesis</keyword>
<dbReference type="PANTHER" id="PTHR42916:SF1">
    <property type="entry name" value="PROTEIN PHYLLO, CHLOROPLASTIC"/>
    <property type="match status" value="1"/>
</dbReference>
<feature type="domain" description="Thiamine pyrophosphate enzyme N-terminal TPP-binding" evidence="8">
    <location>
        <begin position="10"/>
        <end position="115"/>
    </location>
</feature>